<keyword evidence="2" id="KW-0812">Transmembrane</keyword>
<keyword evidence="2" id="KW-0472">Membrane</keyword>
<feature type="transmembrane region" description="Helical" evidence="2">
    <location>
        <begin position="98"/>
        <end position="122"/>
    </location>
</feature>
<accession>A0A2N5V6H4</accession>
<feature type="transmembrane region" description="Helical" evidence="2">
    <location>
        <begin position="198"/>
        <end position="220"/>
    </location>
</feature>
<organism evidence="3 4">
    <name type="scientific">Puccinia coronata f. sp. avenae</name>
    <dbReference type="NCBI Taxonomy" id="200324"/>
    <lineage>
        <taxon>Eukaryota</taxon>
        <taxon>Fungi</taxon>
        <taxon>Dikarya</taxon>
        <taxon>Basidiomycota</taxon>
        <taxon>Pucciniomycotina</taxon>
        <taxon>Pucciniomycetes</taxon>
        <taxon>Pucciniales</taxon>
        <taxon>Pucciniaceae</taxon>
        <taxon>Puccinia</taxon>
    </lineage>
</organism>
<keyword evidence="2" id="KW-1133">Transmembrane helix</keyword>
<comment type="caution">
    <text evidence="3">The sequence shown here is derived from an EMBL/GenBank/DDBJ whole genome shotgun (WGS) entry which is preliminary data.</text>
</comment>
<dbReference type="AlphaFoldDB" id="A0A2N5V6H4"/>
<proteinExistence type="predicted"/>
<feature type="region of interest" description="Disordered" evidence="1">
    <location>
        <begin position="38"/>
        <end position="61"/>
    </location>
</feature>
<feature type="transmembrane region" description="Helical" evidence="2">
    <location>
        <begin position="241"/>
        <end position="264"/>
    </location>
</feature>
<evidence type="ECO:0000313" key="4">
    <source>
        <dbReference type="Proteomes" id="UP000235392"/>
    </source>
</evidence>
<feature type="transmembrane region" description="Helical" evidence="2">
    <location>
        <begin position="339"/>
        <end position="360"/>
    </location>
</feature>
<sequence>MQHWIDGSANVRCFPIKLLCIVHISCQLGSLRHHSSRCRHTSPKSIKQPMAGRSWRRSSNDDNSLLSRIPIAANPFSFALNELTPRYFVRLSTIARTILMVFFVFHAFITLFCLALLLLPYLRGASKSQWLFRRLYIKDNAGVNVYKVPLLWMNTGILMTASQLMGSMGAQAFIYMQVKSALSPKYALHSQLEPALGVMYMGEMLTYWSLMHCFLVATYCGSEVEGDGAKGSSRWIPSPTILNTIFLGFPTLVVSSTVALFAWLCTAHGSFSTLASKVLYLLNQGSIIWDQGRDTSIPLQDKTNLMTRLFQVMGQVQNLRDATESQLADLVVRFRITQFVQLGLSAATFLGFLCFFSLLLNKYRMSRSQSSHSASQSSFTREPTHGANRSLIQMAKSDRQFFHLVLRSMAMIVAMMTLMALFVMNLMRSEQVIREPRYRAIASWLATATGTWSAIPITWQCWGLYNDNLNRAAQEASMLKPPEEIQGSQFKAAQRGTGSTASAHWDCESEEIEFKSLSQQRNPFRA</sequence>
<name>A0A2N5V6H4_9BASI</name>
<evidence type="ECO:0000256" key="1">
    <source>
        <dbReference type="SAM" id="MobiDB-lite"/>
    </source>
</evidence>
<feature type="transmembrane region" description="Helical" evidence="2">
    <location>
        <begin position="404"/>
        <end position="427"/>
    </location>
</feature>
<dbReference type="EMBL" id="PGCI01000047">
    <property type="protein sequence ID" value="PLW45582.1"/>
    <property type="molecule type" value="Genomic_DNA"/>
</dbReference>
<dbReference type="Proteomes" id="UP000235392">
    <property type="component" value="Unassembled WGS sequence"/>
</dbReference>
<evidence type="ECO:0000256" key="2">
    <source>
        <dbReference type="SAM" id="Phobius"/>
    </source>
</evidence>
<gene>
    <name evidence="3" type="ORF">PCASD_06272</name>
</gene>
<evidence type="ECO:0000313" key="3">
    <source>
        <dbReference type="EMBL" id="PLW45582.1"/>
    </source>
</evidence>
<reference evidence="3 4" key="1">
    <citation type="submission" date="2017-11" db="EMBL/GenBank/DDBJ databases">
        <title>De novo assembly and phasing of dikaryotic genomes from two isolates of Puccinia coronata f. sp. avenae, the causal agent of oat crown rust.</title>
        <authorList>
            <person name="Miller M.E."/>
            <person name="Zhang Y."/>
            <person name="Omidvar V."/>
            <person name="Sperschneider J."/>
            <person name="Schwessinger B."/>
            <person name="Raley C."/>
            <person name="Palmer J.M."/>
            <person name="Garnica D."/>
            <person name="Upadhyaya N."/>
            <person name="Rathjen J."/>
            <person name="Taylor J.M."/>
            <person name="Park R.F."/>
            <person name="Dodds P.N."/>
            <person name="Hirsch C.D."/>
            <person name="Kianian S.F."/>
            <person name="Figueroa M."/>
        </authorList>
    </citation>
    <scope>NUCLEOTIDE SEQUENCE [LARGE SCALE GENOMIC DNA]</scope>
    <source>
        <strain evidence="3">12SD80</strain>
    </source>
</reference>
<protein>
    <submittedName>
        <fullName evidence="3">Uncharacterized protein</fullName>
    </submittedName>
</protein>